<dbReference type="InterPro" id="IPR027417">
    <property type="entry name" value="P-loop_NTPase"/>
</dbReference>
<protein>
    <submittedName>
        <fullName evidence="1">Uncharacterized protein</fullName>
    </submittedName>
</protein>
<evidence type="ECO:0000313" key="2">
    <source>
        <dbReference type="Proteomes" id="UP001595945"/>
    </source>
</evidence>
<dbReference type="GeneID" id="73045643"/>
<accession>A0ABD5PZU6</accession>
<dbReference type="AlphaFoldDB" id="A0ABD5PZU6"/>
<evidence type="ECO:0000313" key="1">
    <source>
        <dbReference type="EMBL" id="MFC4823309.1"/>
    </source>
</evidence>
<gene>
    <name evidence="1" type="ORF">ACFO9K_03435</name>
</gene>
<organism evidence="1 2">
    <name type="scientific">Halorussus aquaticus</name>
    <dbReference type="NCBI Taxonomy" id="2953748"/>
    <lineage>
        <taxon>Archaea</taxon>
        <taxon>Methanobacteriati</taxon>
        <taxon>Methanobacteriota</taxon>
        <taxon>Stenosarchaea group</taxon>
        <taxon>Halobacteria</taxon>
        <taxon>Halobacteriales</taxon>
        <taxon>Haladaptataceae</taxon>
        <taxon>Halorussus</taxon>
    </lineage>
</organism>
<proteinExistence type="predicted"/>
<name>A0ABD5PZU6_9EURY</name>
<keyword evidence="2" id="KW-1185">Reference proteome</keyword>
<sequence length="432" mass="48908">MSKTDQSLQTTPQEIVDAFEAETRTRTYRDVDYGVYDAGSIRRDHGLRPFWKQLYETDEAARIDTSADAVQYPGVVPDCLIHLRRDERELLKQDQPDLSGYPETRRHVLRWLAADDRALSKMSIGGTDFLGTGQPGSGKSTLACDLARQVLGINPEEAVVWRGTPSRAEWTPLAKWTKLLLPAGVESTVAVQPPQHGAGGFELDVTEVAREVERYEDVFDLLERFEPGKFHVVYPDPEGKGVEDVFAQSARTDSFEWVNTASMDDSSEYDTPTPLSHWWFAFVVAIVDFMGPEFLTLFLDEIGDLLPQAARSGPKNHNWYEKIEAFRDALVDARKNNKSIFKFGHNEADVHSLVRRKLRWRITMPGWPNPTEGDKVVGFQDAPMTDQHTKYFNVGKGLWWTALHWSEFYWSDVPKPTVAKVAVELSNRGGST</sequence>
<dbReference type="RefSeq" id="WP_254267210.1">
    <property type="nucleotide sequence ID" value="NZ_CP100400.1"/>
</dbReference>
<reference evidence="1 2" key="1">
    <citation type="journal article" date="2019" name="Int. J. Syst. Evol. Microbiol.">
        <title>The Global Catalogue of Microorganisms (GCM) 10K type strain sequencing project: providing services to taxonomists for standard genome sequencing and annotation.</title>
        <authorList>
            <consortium name="The Broad Institute Genomics Platform"/>
            <consortium name="The Broad Institute Genome Sequencing Center for Infectious Disease"/>
            <person name="Wu L."/>
            <person name="Ma J."/>
        </authorList>
    </citation>
    <scope>NUCLEOTIDE SEQUENCE [LARGE SCALE GENOMIC DNA]</scope>
    <source>
        <strain evidence="1 2">XZYJ18</strain>
    </source>
</reference>
<dbReference type="Proteomes" id="UP001595945">
    <property type="component" value="Unassembled WGS sequence"/>
</dbReference>
<dbReference type="SUPFAM" id="SSF52540">
    <property type="entry name" value="P-loop containing nucleoside triphosphate hydrolases"/>
    <property type="match status" value="1"/>
</dbReference>
<comment type="caution">
    <text evidence="1">The sequence shown here is derived from an EMBL/GenBank/DDBJ whole genome shotgun (WGS) entry which is preliminary data.</text>
</comment>
<dbReference type="EMBL" id="JBHSHT010000001">
    <property type="protein sequence ID" value="MFC4823309.1"/>
    <property type="molecule type" value="Genomic_DNA"/>
</dbReference>